<comment type="caution">
    <text evidence="7">The sequence shown here is derived from an EMBL/GenBank/DDBJ whole genome shotgun (WGS) entry which is preliminary data.</text>
</comment>
<dbReference type="Proteomes" id="UP000233535">
    <property type="component" value="Unassembled WGS sequence"/>
</dbReference>
<evidence type="ECO:0000256" key="4">
    <source>
        <dbReference type="ARBA" id="ARBA00022989"/>
    </source>
</evidence>
<dbReference type="InterPro" id="IPR005226">
    <property type="entry name" value="UPF0014_fam"/>
</dbReference>
<evidence type="ECO:0000256" key="5">
    <source>
        <dbReference type="ARBA" id="ARBA00023136"/>
    </source>
</evidence>
<dbReference type="PANTHER" id="PTHR30028:SF0">
    <property type="entry name" value="PROTEIN ALUMINUM SENSITIVE 3"/>
    <property type="match status" value="1"/>
</dbReference>
<feature type="transmembrane region" description="Helical" evidence="6">
    <location>
        <begin position="64"/>
        <end position="83"/>
    </location>
</feature>
<reference evidence="7 8" key="1">
    <citation type="journal article" date="2017" name="Front. Microbiol.">
        <title>Labilibaculum manganireducens gen. nov., sp. nov. and Labilibaculum filiforme sp. nov., Novel Bacteroidetes Isolated from Subsurface Sediments of the Baltic Sea.</title>
        <authorList>
            <person name="Vandieken V."/>
            <person name="Marshall I.P."/>
            <person name="Niemann H."/>
            <person name="Engelen B."/>
            <person name="Cypionka H."/>
        </authorList>
    </citation>
    <scope>NUCLEOTIDE SEQUENCE [LARGE SCALE GENOMIC DNA]</scope>
    <source>
        <strain evidence="7 8">59.16B</strain>
    </source>
</reference>
<evidence type="ECO:0000256" key="6">
    <source>
        <dbReference type="SAM" id="Phobius"/>
    </source>
</evidence>
<evidence type="ECO:0000256" key="2">
    <source>
        <dbReference type="ARBA" id="ARBA00005268"/>
    </source>
</evidence>
<feature type="transmembrane region" description="Helical" evidence="6">
    <location>
        <begin position="224"/>
        <end position="245"/>
    </location>
</feature>
<dbReference type="PANTHER" id="PTHR30028">
    <property type="entry name" value="UPF0014 INNER MEMBRANE PROTEIN YBBM-RELATED"/>
    <property type="match status" value="1"/>
</dbReference>
<keyword evidence="4 6" id="KW-1133">Transmembrane helix</keyword>
<evidence type="ECO:0000313" key="7">
    <source>
        <dbReference type="EMBL" id="PKQ63953.1"/>
    </source>
</evidence>
<feature type="transmembrane region" description="Helical" evidence="6">
    <location>
        <begin position="38"/>
        <end position="58"/>
    </location>
</feature>
<evidence type="ECO:0000313" key="8">
    <source>
        <dbReference type="Proteomes" id="UP000233535"/>
    </source>
</evidence>
<dbReference type="GO" id="GO:0005886">
    <property type="term" value="C:plasma membrane"/>
    <property type="evidence" value="ECO:0007669"/>
    <property type="project" value="TreeGrafter"/>
</dbReference>
<evidence type="ECO:0000256" key="1">
    <source>
        <dbReference type="ARBA" id="ARBA00004141"/>
    </source>
</evidence>
<comment type="subcellular location">
    <subcellularLocation>
        <location evidence="1">Membrane</location>
        <topology evidence="1">Multi-pass membrane protein</topology>
    </subcellularLocation>
</comment>
<name>A0A2N3I132_9BACT</name>
<sequence length="263" mass="29549">MKEIVDIGIESLALGFLLMIIPIVGFIYFQVKIVKETLIALFRMVIQLSLIAFYLEYIFEWNNAWVNVAWVSVMILVGTFTTIKRAGLTYRFFILPFAISGFISILILDAFFLGFVIRLDYVFDARYFIPISGMVLGNALNHNIVGISNYFNRLSKEQELYYFLLINGNSRKNSLAPFIRSAIKSGLNPLIASMSVIGLISLPGMMTGQILGGSSPVVAIKYQILIMLAIFVGCSINLMLSILLANRFAFDSFGRIKSNLFKK</sequence>
<keyword evidence="8" id="KW-1185">Reference proteome</keyword>
<feature type="transmembrane region" description="Helical" evidence="6">
    <location>
        <begin position="190"/>
        <end position="212"/>
    </location>
</feature>
<dbReference type="OrthoDB" id="9791807at2"/>
<evidence type="ECO:0000256" key="3">
    <source>
        <dbReference type="ARBA" id="ARBA00022692"/>
    </source>
</evidence>
<dbReference type="AlphaFoldDB" id="A0A2N3I132"/>
<dbReference type="RefSeq" id="WP_101260901.1">
    <property type="nucleotide sequence ID" value="NZ_MVDD01000004.1"/>
</dbReference>
<accession>A0A2N3I132</accession>
<organism evidence="7 8">
    <name type="scientific">Labilibaculum filiforme</name>
    <dbReference type="NCBI Taxonomy" id="1940526"/>
    <lineage>
        <taxon>Bacteria</taxon>
        <taxon>Pseudomonadati</taxon>
        <taxon>Bacteroidota</taxon>
        <taxon>Bacteroidia</taxon>
        <taxon>Marinilabiliales</taxon>
        <taxon>Marinifilaceae</taxon>
        <taxon>Labilibaculum</taxon>
    </lineage>
</organism>
<keyword evidence="5 6" id="KW-0472">Membrane</keyword>
<keyword evidence="3 6" id="KW-0812">Transmembrane</keyword>
<feature type="transmembrane region" description="Helical" evidence="6">
    <location>
        <begin position="92"/>
        <end position="115"/>
    </location>
</feature>
<comment type="similarity">
    <text evidence="2">Belongs to the UPF0014 family.</text>
</comment>
<gene>
    <name evidence="7" type="ORF">BZG02_08040</name>
</gene>
<dbReference type="Pfam" id="PF03649">
    <property type="entry name" value="UPF0014"/>
    <property type="match status" value="1"/>
</dbReference>
<protein>
    <submittedName>
        <fullName evidence="7">ABC transporter permease</fullName>
    </submittedName>
</protein>
<dbReference type="EMBL" id="MVDD01000004">
    <property type="protein sequence ID" value="PKQ63953.1"/>
    <property type="molecule type" value="Genomic_DNA"/>
</dbReference>
<feature type="transmembrane region" description="Helical" evidence="6">
    <location>
        <begin position="12"/>
        <end position="31"/>
    </location>
</feature>
<proteinExistence type="inferred from homology"/>